<proteinExistence type="predicted"/>
<dbReference type="Proteomes" id="UP001433268">
    <property type="component" value="Unassembled WGS sequence"/>
</dbReference>
<dbReference type="Gene3D" id="3.40.390.10">
    <property type="entry name" value="Collagenase (Catalytic Domain)"/>
    <property type="match status" value="1"/>
</dbReference>
<dbReference type="SUPFAM" id="SSF55486">
    <property type="entry name" value="Metalloproteases ('zincins'), catalytic domain"/>
    <property type="match status" value="1"/>
</dbReference>
<dbReference type="GeneID" id="92046481"/>
<evidence type="ECO:0000259" key="1">
    <source>
        <dbReference type="Pfam" id="PF01400"/>
    </source>
</evidence>
<accession>A0ABR1VT55</accession>
<dbReference type="EMBL" id="JAQQWN010000007">
    <property type="protein sequence ID" value="KAK8074443.1"/>
    <property type="molecule type" value="Genomic_DNA"/>
</dbReference>
<feature type="domain" description="Peptidase M12A" evidence="1">
    <location>
        <begin position="61"/>
        <end position="125"/>
    </location>
</feature>
<comment type="caution">
    <text evidence="2">The sequence shown here is derived from an EMBL/GenBank/DDBJ whole genome shotgun (WGS) entry which is preliminary data.</text>
</comment>
<name>A0ABR1VT55_9PEZI</name>
<evidence type="ECO:0000313" key="3">
    <source>
        <dbReference type="Proteomes" id="UP001433268"/>
    </source>
</evidence>
<dbReference type="InterPro" id="IPR024079">
    <property type="entry name" value="MetalloPept_cat_dom_sf"/>
</dbReference>
<gene>
    <name evidence="2" type="ORF">PG997_009106</name>
</gene>
<protein>
    <recommendedName>
        <fullName evidence="1">Peptidase M12A domain-containing protein</fullName>
    </recommendedName>
</protein>
<dbReference type="RefSeq" id="XP_066665383.1">
    <property type="nucleotide sequence ID" value="XM_066813421.1"/>
</dbReference>
<dbReference type="Pfam" id="PF01400">
    <property type="entry name" value="Astacin"/>
    <property type="match status" value="1"/>
</dbReference>
<dbReference type="InterPro" id="IPR001506">
    <property type="entry name" value="Peptidase_M12A"/>
</dbReference>
<sequence>MLIRFKFLEHGNRGPSTIRISFTSTGPPNSRLGLWRKDDDPNEPTMRLRVVFSEPLWSQFMILHEFRHALGLEHQHQHPNSGIRWNKSELKRQYRYTDDVFRRNYATLSSLAATCYDPRSIMHYRILPGETYNRAPWSAPNSVLSVGDKMLLMSLYPSDKPLILAPGLVLDPKAEP</sequence>
<organism evidence="2 3">
    <name type="scientific">Apiospora hydei</name>
    <dbReference type="NCBI Taxonomy" id="1337664"/>
    <lineage>
        <taxon>Eukaryota</taxon>
        <taxon>Fungi</taxon>
        <taxon>Dikarya</taxon>
        <taxon>Ascomycota</taxon>
        <taxon>Pezizomycotina</taxon>
        <taxon>Sordariomycetes</taxon>
        <taxon>Xylariomycetidae</taxon>
        <taxon>Amphisphaeriales</taxon>
        <taxon>Apiosporaceae</taxon>
        <taxon>Apiospora</taxon>
    </lineage>
</organism>
<keyword evidence="3" id="KW-1185">Reference proteome</keyword>
<reference evidence="2 3" key="1">
    <citation type="submission" date="2023-01" db="EMBL/GenBank/DDBJ databases">
        <title>Analysis of 21 Apiospora genomes using comparative genomics revels a genus with tremendous synthesis potential of carbohydrate active enzymes and secondary metabolites.</title>
        <authorList>
            <person name="Sorensen T."/>
        </authorList>
    </citation>
    <scope>NUCLEOTIDE SEQUENCE [LARGE SCALE GENOMIC DNA]</scope>
    <source>
        <strain evidence="2 3">CBS 114990</strain>
    </source>
</reference>
<evidence type="ECO:0000313" key="2">
    <source>
        <dbReference type="EMBL" id="KAK8074443.1"/>
    </source>
</evidence>